<dbReference type="Pfam" id="PF08386">
    <property type="entry name" value="Abhydrolase_4"/>
    <property type="match status" value="1"/>
</dbReference>
<dbReference type="EMBL" id="QUNO01000008">
    <property type="protein sequence ID" value="REH44708.1"/>
    <property type="molecule type" value="Genomic_DNA"/>
</dbReference>
<evidence type="ECO:0000256" key="2">
    <source>
        <dbReference type="ARBA" id="ARBA00022729"/>
    </source>
</evidence>
<sequence>MSRNAKRVLAAVTAAALAAVMIPTDAQATRQHLTWQACPADTPVPAGALPLADYQCADLTVPMSYPDPDGAQIQMAVGRLPAADQAHKIGTIFYNPGGPGNPGRIPPVLTAALHQRFDLVGFDPRGVGASTPLHCFASPDQLAVLQRVAGQFPTTPDQAQRQIADALTIDQWCGQNAGPLINHMSTANVARDLDRLRAAVGESTLSYYGLSYGTVLGETYANLFPDRVRAVVLDAVDDPVNWFTGYHPADANVPFSVRLAADLGTEQALHSFLTACAADARCAFREPGGDLSAKFDRVLDRLAAGPVTITDPDNGQPVTIRYQDAIVRTIEYLTDADNSPVLARFLQALGTSDAVAVQAESTPITTPADNLLAGGATQCADATNPSDPSVWPRYAAATDLRARGFGPFFTYLSLPCVRFPSEDADRYAGPWDRHTAHTVLLVGNRQGDPETPYDGAQRTARDLGNARLLTLDSFGHGSLGHSQCIDDAVNAYFFRVHLPAVGTVCAPDHSPFG</sequence>
<dbReference type="InterPro" id="IPR013595">
    <property type="entry name" value="Pept_S33_TAP-like_C"/>
</dbReference>
<dbReference type="OrthoDB" id="4006962at2"/>
<dbReference type="InterPro" id="IPR051601">
    <property type="entry name" value="Serine_prot/Carboxylest_S33"/>
</dbReference>
<keyword evidence="3" id="KW-0378">Hydrolase</keyword>
<organism evidence="7 8">
    <name type="scientific">Kutzneria buriramensis</name>
    <dbReference type="NCBI Taxonomy" id="1045776"/>
    <lineage>
        <taxon>Bacteria</taxon>
        <taxon>Bacillati</taxon>
        <taxon>Actinomycetota</taxon>
        <taxon>Actinomycetes</taxon>
        <taxon>Pseudonocardiales</taxon>
        <taxon>Pseudonocardiaceae</taxon>
        <taxon>Kutzneria</taxon>
    </lineage>
</organism>
<name>A0A3E0HG64_9PSEU</name>
<evidence type="ECO:0000256" key="1">
    <source>
        <dbReference type="ARBA" id="ARBA00010088"/>
    </source>
</evidence>
<accession>A0A3E0HG64</accession>
<dbReference type="Proteomes" id="UP000256269">
    <property type="component" value="Unassembled WGS sequence"/>
</dbReference>
<feature type="signal peptide" evidence="4">
    <location>
        <begin position="1"/>
        <end position="28"/>
    </location>
</feature>
<comment type="similarity">
    <text evidence="1">Belongs to the peptidase S33 family.</text>
</comment>
<dbReference type="Gene3D" id="3.40.50.1820">
    <property type="entry name" value="alpha/beta hydrolase"/>
    <property type="match status" value="1"/>
</dbReference>
<dbReference type="RefSeq" id="WP_116176644.1">
    <property type="nucleotide sequence ID" value="NZ_CP144375.1"/>
</dbReference>
<evidence type="ECO:0000256" key="4">
    <source>
        <dbReference type="SAM" id="SignalP"/>
    </source>
</evidence>
<feature type="domain" description="Peptidase S33 tripeptidyl aminopeptidase-like C-terminal" evidence="6">
    <location>
        <begin position="405"/>
        <end position="505"/>
    </location>
</feature>
<evidence type="ECO:0000259" key="5">
    <source>
        <dbReference type="Pfam" id="PF00561"/>
    </source>
</evidence>
<dbReference type="GO" id="GO:0016787">
    <property type="term" value="F:hydrolase activity"/>
    <property type="evidence" value="ECO:0007669"/>
    <property type="project" value="UniProtKB-KW"/>
</dbReference>
<evidence type="ECO:0000313" key="8">
    <source>
        <dbReference type="Proteomes" id="UP000256269"/>
    </source>
</evidence>
<gene>
    <name evidence="7" type="ORF">BCF44_108188</name>
</gene>
<feature type="domain" description="AB hydrolase-1" evidence="5">
    <location>
        <begin position="92"/>
        <end position="255"/>
    </location>
</feature>
<keyword evidence="8" id="KW-1185">Reference proteome</keyword>
<dbReference type="Pfam" id="PF00561">
    <property type="entry name" value="Abhydrolase_1"/>
    <property type="match status" value="1"/>
</dbReference>
<evidence type="ECO:0000313" key="7">
    <source>
        <dbReference type="EMBL" id="REH44708.1"/>
    </source>
</evidence>
<evidence type="ECO:0000256" key="3">
    <source>
        <dbReference type="ARBA" id="ARBA00022801"/>
    </source>
</evidence>
<reference evidence="7 8" key="1">
    <citation type="submission" date="2018-08" db="EMBL/GenBank/DDBJ databases">
        <title>Genomic Encyclopedia of Archaeal and Bacterial Type Strains, Phase II (KMG-II): from individual species to whole genera.</title>
        <authorList>
            <person name="Goeker M."/>
        </authorList>
    </citation>
    <scope>NUCLEOTIDE SEQUENCE [LARGE SCALE GENOMIC DNA]</scope>
    <source>
        <strain evidence="7 8">DSM 45791</strain>
    </source>
</reference>
<dbReference type="InterPro" id="IPR000073">
    <property type="entry name" value="AB_hydrolase_1"/>
</dbReference>
<dbReference type="SUPFAM" id="SSF53474">
    <property type="entry name" value="alpha/beta-Hydrolases"/>
    <property type="match status" value="1"/>
</dbReference>
<dbReference type="PANTHER" id="PTHR43248">
    <property type="entry name" value="2-SUCCINYL-6-HYDROXY-2,4-CYCLOHEXADIENE-1-CARBOXYLATE SYNTHASE"/>
    <property type="match status" value="1"/>
</dbReference>
<feature type="chain" id="PRO_5017626982" evidence="4">
    <location>
        <begin position="29"/>
        <end position="513"/>
    </location>
</feature>
<protein>
    <submittedName>
        <fullName evidence="7">TAP-like protein</fullName>
    </submittedName>
</protein>
<evidence type="ECO:0000259" key="6">
    <source>
        <dbReference type="Pfam" id="PF08386"/>
    </source>
</evidence>
<dbReference type="PANTHER" id="PTHR43248:SF29">
    <property type="entry name" value="TRIPEPTIDYL AMINOPEPTIDASE"/>
    <property type="match status" value="1"/>
</dbReference>
<comment type="caution">
    <text evidence="7">The sequence shown here is derived from an EMBL/GenBank/DDBJ whole genome shotgun (WGS) entry which is preliminary data.</text>
</comment>
<keyword evidence="2 4" id="KW-0732">Signal</keyword>
<dbReference type="InterPro" id="IPR029058">
    <property type="entry name" value="AB_hydrolase_fold"/>
</dbReference>
<dbReference type="AlphaFoldDB" id="A0A3E0HG64"/>
<proteinExistence type="inferred from homology"/>